<evidence type="ECO:0000256" key="3">
    <source>
        <dbReference type="ARBA" id="ARBA00022448"/>
    </source>
</evidence>
<evidence type="ECO:0000256" key="2">
    <source>
        <dbReference type="ARBA" id="ARBA00008814"/>
    </source>
</evidence>
<sequence length="298" mass="32035">MPERMISGPNALTRRQFAAALLGFASLPFQGRTGRAGEELPRIAVLDWAWAETLLALGVAPAAVAEAPLYGARVVSPALAEGTIDLGLRSWPNMELLRAFRPDLIVTQTGYGVPAAMLEPVAPVLSLPLYTPERQPLKRAEEGLEAIAARLQRRDGAAIYLEHAEQQFAALRNQLQSYDGRPLLILKFASDRLADIYGPGSLFHDVLGRLGLPSAWQHSGSHWGFSTAGLDAIAANPETRIVIIEPGPPEALAASGLWRAIPAVRARRVVSIPPVWVFGALPSALRFAGILTKALQIS</sequence>
<organism evidence="7 8">
    <name type="scientific">Pannonibacter indicus</name>
    <dbReference type="NCBI Taxonomy" id="466044"/>
    <lineage>
        <taxon>Bacteria</taxon>
        <taxon>Pseudomonadati</taxon>
        <taxon>Pseudomonadota</taxon>
        <taxon>Alphaproteobacteria</taxon>
        <taxon>Hyphomicrobiales</taxon>
        <taxon>Stappiaceae</taxon>
        <taxon>Pannonibacter</taxon>
    </lineage>
</organism>
<reference evidence="8" key="1">
    <citation type="submission" date="2015-08" db="EMBL/GenBank/DDBJ databases">
        <authorList>
            <person name="Varghese N."/>
        </authorList>
    </citation>
    <scope>NUCLEOTIDE SEQUENCE [LARGE SCALE GENOMIC DNA]</scope>
    <source>
        <strain evidence="8">DSM 23407</strain>
    </source>
</reference>
<dbReference type="InterPro" id="IPR002491">
    <property type="entry name" value="ABC_transptr_periplasmic_BD"/>
</dbReference>
<evidence type="ECO:0000256" key="5">
    <source>
        <dbReference type="ARBA" id="ARBA00022729"/>
    </source>
</evidence>
<dbReference type="EMBL" id="CYHE01000015">
    <property type="protein sequence ID" value="CUA99841.1"/>
    <property type="molecule type" value="Genomic_DNA"/>
</dbReference>
<protein>
    <submittedName>
        <fullName evidence="7">ABC-type Fe3+-hydroxamate transport system, periplasmic component</fullName>
    </submittedName>
</protein>
<dbReference type="Proteomes" id="UP000183900">
    <property type="component" value="Unassembled WGS sequence"/>
</dbReference>
<name>A0A0K6I9P3_9HYPH</name>
<dbReference type="PANTHER" id="PTHR30532:SF1">
    <property type="entry name" value="IRON(3+)-HYDROXAMATE-BINDING PROTEIN FHUD"/>
    <property type="match status" value="1"/>
</dbReference>
<dbReference type="PANTHER" id="PTHR30532">
    <property type="entry name" value="IRON III DICITRATE-BINDING PERIPLASMIC PROTEIN"/>
    <property type="match status" value="1"/>
</dbReference>
<dbReference type="InterPro" id="IPR051313">
    <property type="entry name" value="Bact_iron-sidero_bind"/>
</dbReference>
<evidence type="ECO:0000313" key="8">
    <source>
        <dbReference type="Proteomes" id="UP000183900"/>
    </source>
</evidence>
<gene>
    <name evidence="7" type="ORF">Ga0061067_11527</name>
</gene>
<dbReference type="GO" id="GO:0030288">
    <property type="term" value="C:outer membrane-bounded periplasmic space"/>
    <property type="evidence" value="ECO:0007669"/>
    <property type="project" value="TreeGrafter"/>
</dbReference>
<evidence type="ECO:0000313" key="7">
    <source>
        <dbReference type="EMBL" id="CUA99841.1"/>
    </source>
</evidence>
<keyword evidence="4" id="KW-0410">Iron transport</keyword>
<keyword evidence="4" id="KW-0406">Ion transport</keyword>
<keyword evidence="8" id="KW-1185">Reference proteome</keyword>
<dbReference type="SUPFAM" id="SSF53807">
    <property type="entry name" value="Helical backbone' metal receptor"/>
    <property type="match status" value="1"/>
</dbReference>
<dbReference type="PROSITE" id="PS50983">
    <property type="entry name" value="FE_B12_PBP"/>
    <property type="match status" value="1"/>
</dbReference>
<evidence type="ECO:0000256" key="4">
    <source>
        <dbReference type="ARBA" id="ARBA00022496"/>
    </source>
</evidence>
<dbReference type="GO" id="GO:1901678">
    <property type="term" value="P:iron coordination entity transport"/>
    <property type="evidence" value="ECO:0007669"/>
    <property type="project" value="UniProtKB-ARBA"/>
</dbReference>
<keyword evidence="3" id="KW-0813">Transport</keyword>
<proteinExistence type="inferred from homology"/>
<evidence type="ECO:0000259" key="6">
    <source>
        <dbReference type="PROSITE" id="PS50983"/>
    </source>
</evidence>
<keyword evidence="5" id="KW-0732">Signal</keyword>
<keyword evidence="4" id="KW-0408">Iron</keyword>
<accession>A0A0K6I9P3</accession>
<dbReference type="Pfam" id="PF01497">
    <property type="entry name" value="Peripla_BP_2"/>
    <property type="match status" value="1"/>
</dbReference>
<dbReference type="PRINTS" id="PR01715">
    <property type="entry name" value="FERRIBNDNGPP"/>
</dbReference>
<feature type="domain" description="Fe/B12 periplasmic-binding" evidence="6">
    <location>
        <begin position="42"/>
        <end position="298"/>
    </location>
</feature>
<dbReference type="AlphaFoldDB" id="A0A0K6I9P3"/>
<dbReference type="Gene3D" id="3.40.50.1980">
    <property type="entry name" value="Nitrogenase molybdenum iron protein domain"/>
    <property type="match status" value="2"/>
</dbReference>
<comment type="similarity">
    <text evidence="2">Belongs to the bacterial solute-binding protein 8 family.</text>
</comment>
<comment type="subcellular location">
    <subcellularLocation>
        <location evidence="1">Cell envelope</location>
    </subcellularLocation>
</comment>
<evidence type="ECO:0000256" key="1">
    <source>
        <dbReference type="ARBA" id="ARBA00004196"/>
    </source>
</evidence>